<keyword evidence="12" id="KW-1185">Reference proteome</keyword>
<dbReference type="PROSITE" id="PS50862">
    <property type="entry name" value="AA_TRNA_LIGASE_II"/>
    <property type="match status" value="1"/>
</dbReference>
<dbReference type="GO" id="GO:0005524">
    <property type="term" value="F:ATP binding"/>
    <property type="evidence" value="ECO:0007669"/>
    <property type="project" value="UniProtKB-KW"/>
</dbReference>
<dbReference type="OrthoDB" id="1931232at2759"/>
<evidence type="ECO:0000256" key="9">
    <source>
        <dbReference type="ARBA" id="ARBA00068798"/>
    </source>
</evidence>
<evidence type="ECO:0000256" key="1">
    <source>
        <dbReference type="ARBA" id="ARBA00008226"/>
    </source>
</evidence>
<protein>
    <recommendedName>
        <fullName evidence="9">Asparagine--tRNA ligase, mitochondrial</fullName>
        <ecNumber evidence="2">6.1.1.22</ecNumber>
    </recommendedName>
    <alternativeName>
        <fullName evidence="8">Asparaginyl-tRNA synthetase</fullName>
    </alternativeName>
</protein>
<dbReference type="NCBIfam" id="NF003037">
    <property type="entry name" value="PRK03932.1"/>
    <property type="match status" value="1"/>
</dbReference>
<dbReference type="NCBIfam" id="TIGR00457">
    <property type="entry name" value="asnS"/>
    <property type="match status" value="1"/>
</dbReference>
<comment type="similarity">
    <text evidence="1">Belongs to the class-II aminoacyl-tRNA synthetase family.</text>
</comment>
<dbReference type="FunCoup" id="W4KHU2">
    <property type="interactions" value="404"/>
</dbReference>
<evidence type="ECO:0000256" key="4">
    <source>
        <dbReference type="ARBA" id="ARBA00022741"/>
    </source>
</evidence>
<dbReference type="InterPro" id="IPR004365">
    <property type="entry name" value="NA-bd_OB_tRNA"/>
</dbReference>
<keyword evidence="3" id="KW-0436">Ligase</keyword>
<dbReference type="EC" id="6.1.1.22" evidence="2"/>
<evidence type="ECO:0000259" key="10">
    <source>
        <dbReference type="PROSITE" id="PS50862"/>
    </source>
</evidence>
<keyword evidence="4" id="KW-0547">Nucleotide-binding</keyword>
<evidence type="ECO:0000313" key="12">
    <source>
        <dbReference type="Proteomes" id="UP000030671"/>
    </source>
</evidence>
<reference evidence="11 12" key="1">
    <citation type="journal article" date="2012" name="New Phytol.">
        <title>Insight into trade-off between wood decay and parasitism from the genome of a fungal forest pathogen.</title>
        <authorList>
            <person name="Olson A."/>
            <person name="Aerts A."/>
            <person name="Asiegbu F."/>
            <person name="Belbahri L."/>
            <person name="Bouzid O."/>
            <person name="Broberg A."/>
            <person name="Canback B."/>
            <person name="Coutinho P.M."/>
            <person name="Cullen D."/>
            <person name="Dalman K."/>
            <person name="Deflorio G."/>
            <person name="van Diepen L.T."/>
            <person name="Dunand C."/>
            <person name="Duplessis S."/>
            <person name="Durling M."/>
            <person name="Gonthier P."/>
            <person name="Grimwood J."/>
            <person name="Fossdal C.G."/>
            <person name="Hansson D."/>
            <person name="Henrissat B."/>
            <person name="Hietala A."/>
            <person name="Himmelstrand K."/>
            <person name="Hoffmeister D."/>
            <person name="Hogberg N."/>
            <person name="James T.Y."/>
            <person name="Karlsson M."/>
            <person name="Kohler A."/>
            <person name="Kues U."/>
            <person name="Lee Y.H."/>
            <person name="Lin Y.C."/>
            <person name="Lind M."/>
            <person name="Lindquist E."/>
            <person name="Lombard V."/>
            <person name="Lucas S."/>
            <person name="Lunden K."/>
            <person name="Morin E."/>
            <person name="Murat C."/>
            <person name="Park J."/>
            <person name="Raffaello T."/>
            <person name="Rouze P."/>
            <person name="Salamov A."/>
            <person name="Schmutz J."/>
            <person name="Solheim H."/>
            <person name="Stahlberg J."/>
            <person name="Velez H."/>
            <person name="de Vries R.P."/>
            <person name="Wiebenga A."/>
            <person name="Woodward S."/>
            <person name="Yakovlev I."/>
            <person name="Garbelotto M."/>
            <person name="Martin F."/>
            <person name="Grigoriev I.V."/>
            <person name="Stenlid J."/>
        </authorList>
    </citation>
    <scope>NUCLEOTIDE SEQUENCE [LARGE SCALE GENOMIC DNA]</scope>
    <source>
        <strain evidence="11 12">TC 32-1</strain>
    </source>
</reference>
<dbReference type="Proteomes" id="UP000030671">
    <property type="component" value="Unassembled WGS sequence"/>
</dbReference>
<keyword evidence="6" id="KW-0648">Protein biosynthesis</keyword>
<accession>W4KHU2</accession>
<dbReference type="InParanoid" id="W4KHU2"/>
<dbReference type="GO" id="GO:0006421">
    <property type="term" value="P:asparaginyl-tRNA aminoacylation"/>
    <property type="evidence" value="ECO:0007669"/>
    <property type="project" value="InterPro"/>
</dbReference>
<dbReference type="InterPro" id="IPR002312">
    <property type="entry name" value="Asp/Asn-tRNA-synth_IIb"/>
</dbReference>
<dbReference type="SUPFAM" id="SSF55681">
    <property type="entry name" value="Class II aaRS and biotin synthetases"/>
    <property type="match status" value="1"/>
</dbReference>
<keyword evidence="7" id="KW-0030">Aminoacyl-tRNA synthetase</keyword>
<dbReference type="FunFam" id="3.30.930.10:FF:000016">
    <property type="entry name" value="Asparagine--tRNA ligase"/>
    <property type="match status" value="1"/>
</dbReference>
<dbReference type="SUPFAM" id="SSF50249">
    <property type="entry name" value="Nucleic acid-binding proteins"/>
    <property type="match status" value="1"/>
</dbReference>
<dbReference type="CDD" id="cd00776">
    <property type="entry name" value="AsxRS_core"/>
    <property type="match status" value="1"/>
</dbReference>
<dbReference type="GO" id="GO:0004816">
    <property type="term" value="F:asparagine-tRNA ligase activity"/>
    <property type="evidence" value="ECO:0007669"/>
    <property type="project" value="UniProtKB-EC"/>
</dbReference>
<evidence type="ECO:0000256" key="8">
    <source>
        <dbReference type="ARBA" id="ARBA00029886"/>
    </source>
</evidence>
<evidence type="ECO:0000256" key="2">
    <source>
        <dbReference type="ARBA" id="ARBA00012816"/>
    </source>
</evidence>
<feature type="domain" description="Aminoacyl-transfer RNA synthetases class-II family profile" evidence="10">
    <location>
        <begin position="140"/>
        <end position="451"/>
    </location>
</feature>
<organism evidence="11 12">
    <name type="scientific">Heterobasidion irregulare (strain TC 32-1)</name>
    <dbReference type="NCBI Taxonomy" id="747525"/>
    <lineage>
        <taxon>Eukaryota</taxon>
        <taxon>Fungi</taxon>
        <taxon>Dikarya</taxon>
        <taxon>Basidiomycota</taxon>
        <taxon>Agaricomycotina</taxon>
        <taxon>Agaricomycetes</taxon>
        <taxon>Russulales</taxon>
        <taxon>Bondarzewiaceae</taxon>
        <taxon>Heterobasidion</taxon>
        <taxon>Heterobasidion annosum species complex</taxon>
    </lineage>
</organism>
<dbReference type="InterPro" id="IPR004522">
    <property type="entry name" value="Asn-tRNA-ligase"/>
</dbReference>
<dbReference type="PRINTS" id="PR01042">
    <property type="entry name" value="TRNASYNTHASP"/>
</dbReference>
<sequence length="461" mass="52067">MFKRFASTSAALRPTIRQILSLQPKNENVQVNGWVKSIRVQKRVAFAMIHDGTSAQSLQAVFSDPKLAHSLTNGASVRLTGRLSESRGAGQEKELQVESVDVLGACDPEEYPIQKQTMSAEYLRDRVHLRTRTNTASSVLRLRDQTMRSLHDYFSQNDFCYAHTPIITSSDAEGAGETFRIAPVTTGTPPQTHEFFSQPSYLTVSSQLHLEALASSVSRVWTLSPCFRAERSQTNRHLAEFWMLEAEWAFTRDLADICQVVEDSLKDVLRNDSPDRDALWSDLSGPKLDMLTAAALRKPWTQMSYSDAIRELVKHHTESGQFKYKPQWGHGLQSEHERWISEQLVGGPVFVTDYPAAIKPFYMRLNDDGQTVACFDLLVPFVGELVGGSLREERIEILKQSLEKHQLDQNAYGWYLDLRKYGGAPHGGFGMGFERLISWVGGVENVRECIPMPRWAGRMLL</sequence>
<evidence type="ECO:0000256" key="3">
    <source>
        <dbReference type="ARBA" id="ARBA00022598"/>
    </source>
</evidence>
<dbReference type="GO" id="GO:0005739">
    <property type="term" value="C:mitochondrion"/>
    <property type="evidence" value="ECO:0007669"/>
    <property type="project" value="TreeGrafter"/>
</dbReference>
<dbReference type="InterPro" id="IPR006195">
    <property type="entry name" value="aa-tRNA-synth_II"/>
</dbReference>
<dbReference type="STRING" id="747525.W4KHU2"/>
<gene>
    <name evidence="11" type="ORF">HETIRDRAFT_382510</name>
</gene>
<dbReference type="CDD" id="cd04318">
    <property type="entry name" value="EcAsnRS_like_N"/>
    <property type="match status" value="1"/>
</dbReference>
<dbReference type="InterPro" id="IPR045864">
    <property type="entry name" value="aa-tRNA-synth_II/BPL/LPL"/>
</dbReference>
<dbReference type="GeneID" id="20672122"/>
<dbReference type="Gene3D" id="3.30.930.10">
    <property type="entry name" value="Bira Bifunctional Protein, Domain 2"/>
    <property type="match status" value="1"/>
</dbReference>
<dbReference type="PANTHER" id="PTHR22594">
    <property type="entry name" value="ASPARTYL/LYSYL-TRNA SYNTHETASE"/>
    <property type="match status" value="1"/>
</dbReference>
<dbReference type="eggNOG" id="KOG0554">
    <property type="taxonomic scope" value="Eukaryota"/>
</dbReference>
<dbReference type="Pfam" id="PF00152">
    <property type="entry name" value="tRNA-synt_2"/>
    <property type="match status" value="1"/>
</dbReference>
<dbReference type="InterPro" id="IPR004364">
    <property type="entry name" value="Aa-tRNA-synt_II"/>
</dbReference>
<dbReference type="GO" id="GO:0003676">
    <property type="term" value="F:nucleic acid binding"/>
    <property type="evidence" value="ECO:0007669"/>
    <property type="project" value="InterPro"/>
</dbReference>
<evidence type="ECO:0000256" key="5">
    <source>
        <dbReference type="ARBA" id="ARBA00022840"/>
    </source>
</evidence>
<keyword evidence="5" id="KW-0067">ATP-binding</keyword>
<dbReference type="RefSeq" id="XP_009544501.1">
    <property type="nucleotide sequence ID" value="XM_009546206.1"/>
</dbReference>
<proteinExistence type="inferred from homology"/>
<evidence type="ECO:0000256" key="6">
    <source>
        <dbReference type="ARBA" id="ARBA00022917"/>
    </source>
</evidence>
<dbReference type="HOGENOM" id="CLU_004553_2_0_1"/>
<dbReference type="AlphaFoldDB" id="W4KHU2"/>
<dbReference type="Gene3D" id="2.40.50.140">
    <property type="entry name" value="Nucleic acid-binding proteins"/>
    <property type="match status" value="1"/>
</dbReference>
<evidence type="ECO:0000313" key="11">
    <source>
        <dbReference type="EMBL" id="ETW84875.1"/>
    </source>
</evidence>
<dbReference type="EMBL" id="KI925456">
    <property type="protein sequence ID" value="ETW84875.1"/>
    <property type="molecule type" value="Genomic_DNA"/>
</dbReference>
<name>W4KHU2_HETIT</name>
<evidence type="ECO:0000256" key="7">
    <source>
        <dbReference type="ARBA" id="ARBA00023146"/>
    </source>
</evidence>
<dbReference type="Pfam" id="PF01336">
    <property type="entry name" value="tRNA_anti-codon"/>
    <property type="match status" value="1"/>
</dbReference>
<dbReference type="PANTHER" id="PTHR22594:SF34">
    <property type="entry name" value="ASPARAGINE--TRNA LIGASE, MITOCHONDRIAL-RELATED"/>
    <property type="match status" value="1"/>
</dbReference>
<dbReference type="InterPro" id="IPR012340">
    <property type="entry name" value="NA-bd_OB-fold"/>
</dbReference>
<dbReference type="KEGG" id="hir:HETIRDRAFT_382510"/>